<reference evidence="1" key="1">
    <citation type="journal article" date="2020" name="Nature">
        <title>Giant virus diversity and host interactions through global metagenomics.</title>
        <authorList>
            <person name="Schulz F."/>
            <person name="Roux S."/>
            <person name="Paez-Espino D."/>
            <person name="Jungbluth S."/>
            <person name="Walsh D.A."/>
            <person name="Denef V.J."/>
            <person name="McMahon K.D."/>
            <person name="Konstantinidis K.T."/>
            <person name="Eloe-Fadrosh E.A."/>
            <person name="Kyrpides N.C."/>
            <person name="Woyke T."/>
        </authorList>
    </citation>
    <scope>NUCLEOTIDE SEQUENCE</scope>
    <source>
        <strain evidence="1">GVMAG-M-3300027736-24</strain>
    </source>
</reference>
<name>A0A6C0JKI2_9ZZZZ</name>
<accession>A0A6C0JKI2</accession>
<sequence>MASHSLPSRALTLIREYSKPFTRPDWRRIHLMTTFSMYTDLRKKRLWGKKNFWRKLYSIIMYNIEETYWFIQYVYVLKSGIDTYINNHKLSSFEILQIEKLQRDIIQYKKEVIRR</sequence>
<dbReference type="EMBL" id="MN740417">
    <property type="protein sequence ID" value="QHU05551.1"/>
    <property type="molecule type" value="Genomic_DNA"/>
</dbReference>
<proteinExistence type="predicted"/>
<evidence type="ECO:0000313" key="1">
    <source>
        <dbReference type="EMBL" id="QHU05551.1"/>
    </source>
</evidence>
<dbReference type="AlphaFoldDB" id="A0A6C0JKI2"/>
<protein>
    <submittedName>
        <fullName evidence="1">Uncharacterized protein</fullName>
    </submittedName>
</protein>
<organism evidence="1">
    <name type="scientific">viral metagenome</name>
    <dbReference type="NCBI Taxonomy" id="1070528"/>
    <lineage>
        <taxon>unclassified sequences</taxon>
        <taxon>metagenomes</taxon>
        <taxon>organismal metagenomes</taxon>
    </lineage>
</organism>